<comment type="caution">
    <text evidence="2">The sequence shown here is derived from an EMBL/GenBank/DDBJ whole genome shotgun (WGS) entry which is preliminary data.</text>
</comment>
<dbReference type="PANTHER" id="PTHR10910">
    <property type="entry name" value="EUKARYOTE SPECIFIC DSRNA BINDING PROTEIN"/>
    <property type="match status" value="1"/>
</dbReference>
<sequence length="424" mass="45158">MADQPADVVAAALETYARLPKHGKPAVRDNGVREWTVFASIVLTRLPSPPIVASIGTGVKCLPANRLPPLGDTVRDSHAEVLARRGFVRYLLSEAAAALEDGSDVLSYSEGQFVLRGGVQVWLYISALPCGDASTLHTAAHQDVATASSFRGIEEALSAVEGAARGRSGYANLGAIRTKPGRKDALASISFSCSDKIALWCGLGLQGGLLANFAPVYLDHVVVGGVVAPKEGERREGWRETIRGEVERAVYGRLEGVGESSWGMLTPALPSPYALHRPQIHLTDVAFPFDKPQGDSVTANTSLSFVAGYKPEVLVNGCVQTSGWRAPGHALLKDKLRSRVSRIETMRAFLALEALIPQPSSGDEGVVTYASLKARNGRYAAAKRILRGELGKPVGAEWNLPHEFRATAGDAPLAGWIVAGERIV</sequence>
<dbReference type="PANTHER" id="PTHR10910:SF62">
    <property type="entry name" value="AT07585P-RELATED"/>
    <property type="match status" value="1"/>
</dbReference>
<dbReference type="GO" id="GO:0006382">
    <property type="term" value="P:adenosine to inosine editing"/>
    <property type="evidence" value="ECO:0007669"/>
    <property type="project" value="TreeGrafter"/>
</dbReference>
<dbReference type="GO" id="GO:0005730">
    <property type="term" value="C:nucleolus"/>
    <property type="evidence" value="ECO:0007669"/>
    <property type="project" value="TreeGrafter"/>
</dbReference>
<feature type="domain" description="A to I editase" evidence="1">
    <location>
        <begin position="54"/>
        <end position="398"/>
    </location>
</feature>
<evidence type="ECO:0000259" key="1">
    <source>
        <dbReference type="PROSITE" id="PS50141"/>
    </source>
</evidence>
<dbReference type="GO" id="GO:0003725">
    <property type="term" value="F:double-stranded RNA binding"/>
    <property type="evidence" value="ECO:0007669"/>
    <property type="project" value="TreeGrafter"/>
</dbReference>
<name>A0AAD3TTX9_9TREE</name>
<dbReference type="InterPro" id="IPR002466">
    <property type="entry name" value="A_deamin"/>
</dbReference>
<proteinExistence type="predicted"/>
<dbReference type="AlphaFoldDB" id="A0AAD3TTX9"/>
<dbReference type="EMBL" id="BTCM01000003">
    <property type="protein sequence ID" value="GMK56837.1"/>
    <property type="molecule type" value="Genomic_DNA"/>
</dbReference>
<accession>A0AAD3TTX9</accession>
<reference evidence="2" key="1">
    <citation type="journal article" date="2023" name="BMC Genomics">
        <title>Chromosome-level genome assemblies of Cutaneotrichosporon spp. (Trichosporonales, Basidiomycota) reveal imbalanced evolution between nucleotide sequences and chromosome synteny.</title>
        <authorList>
            <person name="Kobayashi Y."/>
            <person name="Kayamori A."/>
            <person name="Aoki K."/>
            <person name="Shiwa Y."/>
            <person name="Matsutani M."/>
            <person name="Fujita N."/>
            <person name="Sugita T."/>
            <person name="Iwasaki W."/>
            <person name="Tanaka N."/>
            <person name="Takashima M."/>
        </authorList>
    </citation>
    <scope>NUCLEOTIDE SEQUENCE</scope>
    <source>
        <strain evidence="2">HIS016</strain>
    </source>
</reference>
<evidence type="ECO:0000313" key="2">
    <source>
        <dbReference type="EMBL" id="GMK56837.1"/>
    </source>
</evidence>
<dbReference type="GO" id="GO:0008251">
    <property type="term" value="F:tRNA-specific adenosine deaminase activity"/>
    <property type="evidence" value="ECO:0007669"/>
    <property type="project" value="TreeGrafter"/>
</dbReference>
<evidence type="ECO:0000313" key="3">
    <source>
        <dbReference type="Proteomes" id="UP001222932"/>
    </source>
</evidence>
<dbReference type="SMART" id="SM00552">
    <property type="entry name" value="ADEAMc"/>
    <property type="match status" value="1"/>
</dbReference>
<reference evidence="2" key="2">
    <citation type="submission" date="2023-06" db="EMBL/GenBank/DDBJ databases">
        <authorList>
            <person name="Kobayashi Y."/>
            <person name="Kayamori A."/>
            <person name="Aoki K."/>
            <person name="Shiwa Y."/>
            <person name="Fujita N."/>
            <person name="Sugita T."/>
            <person name="Iwasaki W."/>
            <person name="Tanaka N."/>
            <person name="Takashima M."/>
        </authorList>
    </citation>
    <scope>NUCLEOTIDE SEQUENCE</scope>
    <source>
        <strain evidence="2">HIS016</strain>
    </source>
</reference>
<gene>
    <name evidence="2" type="ORF">CspeluHIS016_0306770</name>
</gene>
<keyword evidence="3" id="KW-1185">Reference proteome</keyword>
<organism evidence="2 3">
    <name type="scientific">Cutaneotrichosporon spelunceum</name>
    <dbReference type="NCBI Taxonomy" id="1672016"/>
    <lineage>
        <taxon>Eukaryota</taxon>
        <taxon>Fungi</taxon>
        <taxon>Dikarya</taxon>
        <taxon>Basidiomycota</taxon>
        <taxon>Agaricomycotina</taxon>
        <taxon>Tremellomycetes</taxon>
        <taxon>Trichosporonales</taxon>
        <taxon>Trichosporonaceae</taxon>
        <taxon>Cutaneotrichosporon</taxon>
    </lineage>
</organism>
<protein>
    <recommendedName>
        <fullName evidence="1">A to I editase domain-containing protein</fullName>
    </recommendedName>
</protein>
<dbReference type="GO" id="GO:0005737">
    <property type="term" value="C:cytoplasm"/>
    <property type="evidence" value="ECO:0007669"/>
    <property type="project" value="TreeGrafter"/>
</dbReference>
<dbReference type="Pfam" id="PF02137">
    <property type="entry name" value="A_deamin"/>
    <property type="match status" value="1"/>
</dbReference>
<dbReference type="GO" id="GO:0003726">
    <property type="term" value="F:double-stranded RNA adenosine deaminase activity"/>
    <property type="evidence" value="ECO:0007669"/>
    <property type="project" value="TreeGrafter"/>
</dbReference>
<dbReference type="PROSITE" id="PS50141">
    <property type="entry name" value="A_DEAMIN_EDITASE"/>
    <property type="match status" value="1"/>
</dbReference>
<dbReference type="GO" id="GO:0006396">
    <property type="term" value="P:RNA processing"/>
    <property type="evidence" value="ECO:0007669"/>
    <property type="project" value="InterPro"/>
</dbReference>
<dbReference type="Proteomes" id="UP001222932">
    <property type="component" value="Unassembled WGS sequence"/>
</dbReference>